<keyword evidence="1" id="KW-1133">Transmembrane helix</keyword>
<organism evidence="2 3">
    <name type="scientific">Paraburkholderia bannensis</name>
    <dbReference type="NCBI Taxonomy" id="765414"/>
    <lineage>
        <taxon>Bacteria</taxon>
        <taxon>Pseudomonadati</taxon>
        <taxon>Pseudomonadota</taxon>
        <taxon>Betaproteobacteria</taxon>
        <taxon>Burkholderiales</taxon>
        <taxon>Burkholderiaceae</taxon>
        <taxon>Paraburkholderia</taxon>
    </lineage>
</organism>
<keyword evidence="3" id="KW-1185">Reference proteome</keyword>
<dbReference type="RefSeq" id="WP_183728750.1">
    <property type="nucleotide sequence ID" value="NZ_JACHBW010000017.1"/>
</dbReference>
<feature type="transmembrane region" description="Helical" evidence="1">
    <location>
        <begin position="12"/>
        <end position="30"/>
    </location>
</feature>
<keyword evidence="1" id="KW-0472">Membrane</keyword>
<name>A0A7W9U1M6_9BURK</name>
<keyword evidence="1" id="KW-0812">Transmembrane</keyword>
<comment type="caution">
    <text evidence="2">The sequence shown here is derived from an EMBL/GenBank/DDBJ whole genome shotgun (WGS) entry which is preliminary data.</text>
</comment>
<evidence type="ECO:0000313" key="2">
    <source>
        <dbReference type="EMBL" id="MBB6105409.1"/>
    </source>
</evidence>
<sequence>MLAEILGVIEKANSRVLLFIFVGLFFYCFLGDGENIADPLSANGASLIILIVWAYGLTGMWIELVGKMNDSLPENDLASWGPIIGGTILAFCLLITFSYLAKNPQGLTLSILAKKNFLRLCTLYLLGFETVKIDR</sequence>
<gene>
    <name evidence="2" type="ORF">F4827_005276</name>
</gene>
<dbReference type="EMBL" id="JACHBW010000017">
    <property type="protein sequence ID" value="MBB6105409.1"/>
    <property type="molecule type" value="Genomic_DNA"/>
</dbReference>
<reference evidence="2 3" key="1">
    <citation type="submission" date="2020-08" db="EMBL/GenBank/DDBJ databases">
        <title>Above-ground endophytic microbial communities from plants in different locations in the United States.</title>
        <authorList>
            <person name="Frank C."/>
        </authorList>
    </citation>
    <scope>NUCLEOTIDE SEQUENCE [LARGE SCALE GENOMIC DNA]</scope>
    <source>
        <strain evidence="2 3">WP4_2_2</strain>
    </source>
</reference>
<accession>A0A7W9U1M6</accession>
<evidence type="ECO:0000313" key="3">
    <source>
        <dbReference type="Proteomes" id="UP000571554"/>
    </source>
</evidence>
<evidence type="ECO:0000256" key="1">
    <source>
        <dbReference type="SAM" id="Phobius"/>
    </source>
</evidence>
<dbReference type="AlphaFoldDB" id="A0A7W9U1M6"/>
<protein>
    <submittedName>
        <fullName evidence="2">Putative membrane protein</fullName>
    </submittedName>
</protein>
<feature type="transmembrane region" description="Helical" evidence="1">
    <location>
        <begin position="82"/>
        <end position="101"/>
    </location>
</feature>
<proteinExistence type="predicted"/>
<feature type="transmembrane region" description="Helical" evidence="1">
    <location>
        <begin position="42"/>
        <end position="62"/>
    </location>
</feature>
<dbReference type="Proteomes" id="UP000571554">
    <property type="component" value="Unassembled WGS sequence"/>
</dbReference>